<evidence type="ECO:0000313" key="4">
    <source>
        <dbReference type="EMBL" id="PTX49929.1"/>
    </source>
</evidence>
<evidence type="ECO:0000256" key="1">
    <source>
        <dbReference type="ARBA" id="ARBA00023125"/>
    </source>
</evidence>
<protein>
    <submittedName>
        <fullName evidence="4">TetR family transcriptional regulator</fullName>
    </submittedName>
</protein>
<keyword evidence="5" id="KW-1185">Reference proteome</keyword>
<dbReference type="PROSITE" id="PS50977">
    <property type="entry name" value="HTH_TETR_2"/>
    <property type="match status" value="1"/>
</dbReference>
<dbReference type="Gene3D" id="1.10.357.10">
    <property type="entry name" value="Tetracycline Repressor, domain 2"/>
    <property type="match status" value="1"/>
</dbReference>
<proteinExistence type="predicted"/>
<dbReference type="PRINTS" id="PR00455">
    <property type="entry name" value="HTHTETR"/>
</dbReference>
<sequence>MAEQPARRRRTQSERREATQAAVLDTALEILATEGYVAFASSGVAARAGISRGALEHYYPRKIDLIAAACHHAIERSVAEAREAAASPDMAGDPVGTFLSASERFFFAPAYAAQIELLIAARADRALAGVIHPIVLDARRRLDDVWTEVLIRLGQEAAVARRYVDLSHVLMRGLYLAETWLPQGDEREKIIAQWRDASRALLASGL</sequence>
<feature type="domain" description="HTH tetR-type" evidence="3">
    <location>
        <begin position="17"/>
        <end position="77"/>
    </location>
</feature>
<evidence type="ECO:0000313" key="5">
    <source>
        <dbReference type="Proteomes" id="UP000244224"/>
    </source>
</evidence>
<dbReference type="EMBL" id="QBKP01000006">
    <property type="protein sequence ID" value="PTX49929.1"/>
    <property type="molecule type" value="Genomic_DNA"/>
</dbReference>
<name>A0A2T6B1H0_9RHOB</name>
<accession>A0A2T6B1H0</accession>
<dbReference type="OrthoDB" id="9805134at2"/>
<dbReference type="AlphaFoldDB" id="A0A2T6B1H0"/>
<dbReference type="InterPro" id="IPR001647">
    <property type="entry name" value="HTH_TetR"/>
</dbReference>
<evidence type="ECO:0000259" key="3">
    <source>
        <dbReference type="PROSITE" id="PS50977"/>
    </source>
</evidence>
<feature type="DNA-binding region" description="H-T-H motif" evidence="2">
    <location>
        <begin position="40"/>
        <end position="59"/>
    </location>
</feature>
<dbReference type="GO" id="GO:0003677">
    <property type="term" value="F:DNA binding"/>
    <property type="evidence" value="ECO:0007669"/>
    <property type="project" value="UniProtKB-UniRule"/>
</dbReference>
<organism evidence="4 5">
    <name type="scientific">Gemmobacter caeni</name>
    <dbReference type="NCBI Taxonomy" id="589035"/>
    <lineage>
        <taxon>Bacteria</taxon>
        <taxon>Pseudomonadati</taxon>
        <taxon>Pseudomonadota</taxon>
        <taxon>Alphaproteobacteria</taxon>
        <taxon>Rhodobacterales</taxon>
        <taxon>Paracoccaceae</taxon>
        <taxon>Gemmobacter</taxon>
    </lineage>
</organism>
<dbReference type="InterPro" id="IPR009057">
    <property type="entry name" value="Homeodomain-like_sf"/>
</dbReference>
<dbReference type="Proteomes" id="UP000244224">
    <property type="component" value="Unassembled WGS sequence"/>
</dbReference>
<comment type="caution">
    <text evidence="4">The sequence shown here is derived from an EMBL/GenBank/DDBJ whole genome shotgun (WGS) entry which is preliminary data.</text>
</comment>
<dbReference type="SUPFAM" id="SSF46689">
    <property type="entry name" value="Homeodomain-like"/>
    <property type="match status" value="1"/>
</dbReference>
<dbReference type="RefSeq" id="WP_108128894.1">
    <property type="nucleotide sequence ID" value="NZ_QBKP01000006.1"/>
</dbReference>
<dbReference type="Pfam" id="PF00440">
    <property type="entry name" value="TetR_N"/>
    <property type="match status" value="1"/>
</dbReference>
<reference evidence="4 5" key="1">
    <citation type="submission" date="2018-04" db="EMBL/GenBank/DDBJ databases">
        <title>Genomic Encyclopedia of Archaeal and Bacterial Type Strains, Phase II (KMG-II): from individual species to whole genera.</title>
        <authorList>
            <person name="Goeker M."/>
        </authorList>
    </citation>
    <scope>NUCLEOTIDE SEQUENCE [LARGE SCALE GENOMIC DNA]</scope>
    <source>
        <strain evidence="4 5">DSM 21823</strain>
    </source>
</reference>
<evidence type="ECO:0000256" key="2">
    <source>
        <dbReference type="PROSITE-ProRule" id="PRU00335"/>
    </source>
</evidence>
<keyword evidence="1 2" id="KW-0238">DNA-binding</keyword>
<gene>
    <name evidence="4" type="ORF">C8N34_106109</name>
</gene>